<protein>
    <submittedName>
        <fullName evidence="2">Uncharacterized protein</fullName>
    </submittedName>
</protein>
<dbReference type="KEGG" id="acel:acsn021_01620"/>
<dbReference type="RefSeq" id="WP_184095712.1">
    <property type="nucleotide sequence ID" value="NZ_AP023367.1"/>
</dbReference>
<dbReference type="Proteomes" id="UP000515561">
    <property type="component" value="Chromosome"/>
</dbReference>
<dbReference type="AlphaFoldDB" id="A0A6S6QMM0"/>
<dbReference type="Pfam" id="PF01476">
    <property type="entry name" value="LysM"/>
    <property type="match status" value="1"/>
</dbReference>
<organism evidence="2 3">
    <name type="scientific">Anaerocolumna cellulosilytica</name>
    <dbReference type="NCBI Taxonomy" id="433286"/>
    <lineage>
        <taxon>Bacteria</taxon>
        <taxon>Bacillati</taxon>
        <taxon>Bacillota</taxon>
        <taxon>Clostridia</taxon>
        <taxon>Lachnospirales</taxon>
        <taxon>Lachnospiraceae</taxon>
        <taxon>Anaerocolumna</taxon>
    </lineage>
</organism>
<name>A0A6S6QMM0_9FIRM</name>
<dbReference type="SUPFAM" id="SSF54106">
    <property type="entry name" value="LysM domain"/>
    <property type="match status" value="1"/>
</dbReference>
<dbReference type="CDD" id="cd00118">
    <property type="entry name" value="LysM"/>
    <property type="match status" value="1"/>
</dbReference>
<dbReference type="Gene3D" id="3.10.350.10">
    <property type="entry name" value="LysM domain"/>
    <property type="match status" value="1"/>
</dbReference>
<dbReference type="InterPro" id="IPR052196">
    <property type="entry name" value="Bact_Kbp"/>
</dbReference>
<keyword evidence="3" id="KW-1185">Reference proteome</keyword>
<dbReference type="PROSITE" id="PS51782">
    <property type="entry name" value="LYSM"/>
    <property type="match status" value="1"/>
</dbReference>
<dbReference type="InterPro" id="IPR018392">
    <property type="entry name" value="LysM"/>
</dbReference>
<feature type="compositionally biased region" description="Basic and acidic residues" evidence="1">
    <location>
        <begin position="164"/>
        <end position="180"/>
    </location>
</feature>
<dbReference type="PANTHER" id="PTHR34700:SF4">
    <property type="entry name" value="PHAGE-LIKE ELEMENT PBSX PROTEIN XKDP"/>
    <property type="match status" value="1"/>
</dbReference>
<evidence type="ECO:0000313" key="3">
    <source>
        <dbReference type="Proteomes" id="UP000515561"/>
    </source>
</evidence>
<dbReference type="EMBL" id="AP023367">
    <property type="protein sequence ID" value="BCJ92593.1"/>
    <property type="molecule type" value="Genomic_DNA"/>
</dbReference>
<sequence length="235" mass="26978">MYAVFFDYNNTTYRLPVNPEEIKITSSQSVEKYTVLGLGQIVIPSGMELKEYSFECEIPKEDYSYVEIVKDYTTAKVYKEEAENFNPAEKYLKEFQKWRQELAPIRFIAGRGASKEEMYEDSINTLVLIQDITITEKAGEEGDKYVSFQLIEYQEFNKRAAKEIEPGTGEKKAKKEDAKNPKSKGTYVVQSGDSLWAIAKKQYGDGTKYTKIYNANKDKIKNPSLIYPGQKLVIP</sequence>
<reference evidence="2 3" key="1">
    <citation type="journal article" date="2016" name="Int. J. Syst. Evol. Microbiol.">
        <title>Descriptions of Anaerotaenia torta gen. nov., sp. nov. and Anaerocolumna cellulosilytica gen. nov., sp. nov. isolated from a methanogenic reactor of cattle waste.</title>
        <authorList>
            <person name="Uek A."/>
            <person name="Ohtaki Y."/>
            <person name="Kaku N."/>
            <person name="Ueki K."/>
        </authorList>
    </citation>
    <scope>NUCLEOTIDE SEQUENCE [LARGE SCALE GENOMIC DNA]</scope>
    <source>
        <strain evidence="2 3">SN021</strain>
    </source>
</reference>
<dbReference type="PANTHER" id="PTHR34700">
    <property type="entry name" value="POTASSIUM BINDING PROTEIN KBP"/>
    <property type="match status" value="1"/>
</dbReference>
<dbReference type="InterPro" id="IPR036779">
    <property type="entry name" value="LysM_dom_sf"/>
</dbReference>
<feature type="region of interest" description="Disordered" evidence="1">
    <location>
        <begin position="164"/>
        <end position="186"/>
    </location>
</feature>
<gene>
    <name evidence="2" type="ORF">acsn021_01620</name>
</gene>
<evidence type="ECO:0000313" key="2">
    <source>
        <dbReference type="EMBL" id="BCJ92593.1"/>
    </source>
</evidence>
<accession>A0A6S6QMM0</accession>
<proteinExistence type="predicted"/>
<dbReference type="SMART" id="SM00257">
    <property type="entry name" value="LysM"/>
    <property type="match status" value="1"/>
</dbReference>
<evidence type="ECO:0000256" key="1">
    <source>
        <dbReference type="SAM" id="MobiDB-lite"/>
    </source>
</evidence>